<dbReference type="PANTHER" id="PTHR47966:SF51">
    <property type="entry name" value="BETA-SITE APP-CLEAVING ENZYME, ISOFORM A-RELATED"/>
    <property type="match status" value="1"/>
</dbReference>
<evidence type="ECO:0000313" key="4">
    <source>
        <dbReference type="Proteomes" id="UP001286313"/>
    </source>
</evidence>
<dbReference type="Pfam" id="PF00026">
    <property type="entry name" value="Asp"/>
    <property type="match status" value="1"/>
</dbReference>
<protein>
    <recommendedName>
        <fullName evidence="2">Peptidase A1 domain-containing protein</fullName>
    </recommendedName>
</protein>
<dbReference type="PROSITE" id="PS00141">
    <property type="entry name" value="ASP_PROTEASE"/>
    <property type="match status" value="1"/>
</dbReference>
<organism evidence="3 4">
    <name type="scientific">Petrolisthes cinctipes</name>
    <name type="common">Flat porcelain crab</name>
    <dbReference type="NCBI Taxonomy" id="88211"/>
    <lineage>
        <taxon>Eukaryota</taxon>
        <taxon>Metazoa</taxon>
        <taxon>Ecdysozoa</taxon>
        <taxon>Arthropoda</taxon>
        <taxon>Crustacea</taxon>
        <taxon>Multicrustacea</taxon>
        <taxon>Malacostraca</taxon>
        <taxon>Eumalacostraca</taxon>
        <taxon>Eucarida</taxon>
        <taxon>Decapoda</taxon>
        <taxon>Pleocyemata</taxon>
        <taxon>Anomura</taxon>
        <taxon>Galatheoidea</taxon>
        <taxon>Porcellanidae</taxon>
        <taxon>Petrolisthes</taxon>
    </lineage>
</organism>
<proteinExistence type="inferred from homology"/>
<name>A0AAE1GLG8_PETCI</name>
<accession>A0AAE1GLG8</accession>
<evidence type="ECO:0000313" key="3">
    <source>
        <dbReference type="EMBL" id="KAK3895528.1"/>
    </source>
</evidence>
<comment type="caution">
    <text evidence="3">The sequence shown here is derived from an EMBL/GenBank/DDBJ whole genome shotgun (WGS) entry which is preliminary data.</text>
</comment>
<dbReference type="Proteomes" id="UP001286313">
    <property type="component" value="Unassembled WGS sequence"/>
</dbReference>
<evidence type="ECO:0000256" key="1">
    <source>
        <dbReference type="ARBA" id="ARBA00007447"/>
    </source>
</evidence>
<dbReference type="Gene3D" id="2.40.70.10">
    <property type="entry name" value="Acid Proteases"/>
    <property type="match status" value="1"/>
</dbReference>
<comment type="similarity">
    <text evidence="1">Belongs to the peptidase A1 family.</text>
</comment>
<evidence type="ECO:0000259" key="2">
    <source>
        <dbReference type="PROSITE" id="PS51767"/>
    </source>
</evidence>
<gene>
    <name evidence="3" type="ORF">Pcinc_000766</name>
</gene>
<dbReference type="InterPro" id="IPR001969">
    <property type="entry name" value="Aspartic_peptidase_AS"/>
</dbReference>
<dbReference type="InterPro" id="IPR033121">
    <property type="entry name" value="PEPTIDASE_A1"/>
</dbReference>
<dbReference type="InterPro" id="IPR001461">
    <property type="entry name" value="Aspartic_peptidase_A1"/>
</dbReference>
<dbReference type="SUPFAM" id="SSF50630">
    <property type="entry name" value="Acid proteases"/>
    <property type="match status" value="1"/>
</dbReference>
<reference evidence="3" key="1">
    <citation type="submission" date="2023-10" db="EMBL/GenBank/DDBJ databases">
        <title>Genome assemblies of two species of porcelain crab, Petrolisthes cinctipes and Petrolisthes manimaculis (Anomura: Porcellanidae).</title>
        <authorList>
            <person name="Angst P."/>
        </authorList>
    </citation>
    <scope>NUCLEOTIDE SEQUENCE</scope>
    <source>
        <strain evidence="3">PB745_01</strain>
        <tissue evidence="3">Gill</tissue>
    </source>
</reference>
<dbReference type="PROSITE" id="PS51767">
    <property type="entry name" value="PEPTIDASE_A1"/>
    <property type="match status" value="1"/>
</dbReference>
<dbReference type="InterPro" id="IPR021109">
    <property type="entry name" value="Peptidase_aspartic_dom_sf"/>
</dbReference>
<dbReference type="EMBL" id="JAWQEG010000038">
    <property type="protein sequence ID" value="KAK3895528.1"/>
    <property type="molecule type" value="Genomic_DNA"/>
</dbReference>
<keyword evidence="4" id="KW-1185">Reference proteome</keyword>
<dbReference type="AlphaFoldDB" id="A0AAE1GLG8"/>
<dbReference type="GO" id="GO:0006508">
    <property type="term" value="P:proteolysis"/>
    <property type="evidence" value="ECO:0007669"/>
    <property type="project" value="InterPro"/>
</dbReference>
<sequence length="97" mass="11154">MIGIHCVYRVPLTKIEGQRTLQDIRRSHTFVQHRYGSREDILDLDNFSDAQYYGPIYIGTPGQYFKVIFDTGSSNIWIPSEQCAIVNLACRESPTKL</sequence>
<dbReference type="PANTHER" id="PTHR47966">
    <property type="entry name" value="BETA-SITE APP-CLEAVING ENZYME, ISOFORM A-RELATED"/>
    <property type="match status" value="1"/>
</dbReference>
<feature type="domain" description="Peptidase A1" evidence="2">
    <location>
        <begin position="52"/>
        <end position="97"/>
    </location>
</feature>
<dbReference type="GO" id="GO:0004190">
    <property type="term" value="F:aspartic-type endopeptidase activity"/>
    <property type="evidence" value="ECO:0007669"/>
    <property type="project" value="InterPro"/>
</dbReference>